<dbReference type="InterPro" id="IPR016643">
    <property type="entry name" value="26S_Psome_Rpn1"/>
</dbReference>
<dbReference type="PANTHER" id="PTHR10943">
    <property type="entry name" value="26S PROTEASOME NON-ATPASE REGULATORY SUBUNIT"/>
    <property type="match status" value="1"/>
</dbReference>
<dbReference type="SUPFAM" id="SSF48371">
    <property type="entry name" value="ARM repeat"/>
    <property type="match status" value="1"/>
</dbReference>
<evidence type="ECO:0000313" key="10">
    <source>
        <dbReference type="EMBL" id="CAH3158037.1"/>
    </source>
</evidence>
<keyword evidence="5" id="KW-0647">Proteasome</keyword>
<feature type="compositionally biased region" description="Basic and acidic residues" evidence="7">
    <location>
        <begin position="23"/>
        <end position="47"/>
    </location>
</feature>
<reference evidence="10 11" key="1">
    <citation type="submission" date="2022-05" db="EMBL/GenBank/DDBJ databases">
        <authorList>
            <consortium name="Genoscope - CEA"/>
            <person name="William W."/>
        </authorList>
    </citation>
    <scope>NUCLEOTIDE SEQUENCE [LARGE SCALE GENOMIC DNA]</scope>
</reference>
<keyword evidence="4" id="KW-0677">Repeat</keyword>
<feature type="compositionally biased region" description="Basic and acidic residues" evidence="7">
    <location>
        <begin position="627"/>
        <end position="647"/>
    </location>
</feature>
<evidence type="ECO:0000256" key="6">
    <source>
        <dbReference type="ARBA" id="ARBA00046857"/>
    </source>
</evidence>
<feature type="region of interest" description="Disordered" evidence="7">
    <location>
        <begin position="619"/>
        <end position="647"/>
    </location>
</feature>
<dbReference type="InterPro" id="IPR002015">
    <property type="entry name" value="Proteasome/cyclosome_rpt"/>
</dbReference>
<gene>
    <name evidence="10" type="ORF">PEVE_00002755</name>
</gene>
<sequence length="911" mass="101046">GHEIPEACATLATIHSNMAPVAEPKKEKETSDKKEDTKSKDGTKKEEEPELSEEDRQLQEELTMLVERLAESNMSLHKPALEALRSQIRASTSSMTSVPKPLKYLRPHFATLKEIYVEWGDGENKQFLADIISVLGMTISEGRECLKFRMLGSKEELESWGHEYVRHLAEEIRGEYSERMDKGETVEDLVNLAKEIIPYNMQHNAETEACDLLMEIERLDLLEQYVDKRSFQRVCLYLTRSVVKYICRSDIILIGQWKQFFLRGEFLCKDPDQKLFSSLLFFSDDKKLIQKQMAFMLARQQIYLELDESMDDYDDLAEIMSNAHLNNNFLSLARELDIMEPKVPEDIYKTHLENKGVSSGVALDSARQNLASSFVNSFVNAAFGTDKLLTEDGNKWIYKNKEHGMMSTTASLGLILLWDVDAGLTQIDKYLYSTEDYIKAGALLACGIVNSGVKNECDPALALLSDYVLHNNNIMRLGSVVGLGLAYAGSNRQDVLSLILPVLADPKSNLEVIGMAAIACGLVAIGTCNGDVTSTILQTMMERSEAEVKETNSRNLALGLGLTFLGKQEAAEATLEALKVVPEPLGKWASILVEICAYAGTGNVLKIQEMLHICSEHFEQKDEEEKEKDSKDKDKDKDKKAEKSDDGSHQGVAVLGIALMAMGEEIGAQMVLRTCNHLLQYGEPVIRRAVPLALALLSASNPQLSIIDTLSKLSHDNDAEVAHNSIFAMGIVGAGTNNARLGGMLRQLAMYYHKDANNLFMVRLAQGLVHLGKGTLTLGPYHCDRSLMMPVAVGGLLSVLVSFLDVKNVILGKSHYVLFNLVSAMQPRMLVTFDTDLRPLPVSVRVGQAVDVVGQAGKPKTITGFQTHTTPVLLAYGERAELATEEYISLAPIMEGFVILKKNPEYEKSES</sequence>
<accession>A0ABN8Q662</accession>
<evidence type="ECO:0000256" key="3">
    <source>
        <dbReference type="ARBA" id="ARBA00014928"/>
    </source>
</evidence>
<dbReference type="InterPro" id="IPR011989">
    <property type="entry name" value="ARM-like"/>
</dbReference>
<comment type="caution">
    <text evidence="10">The sequence shown here is derived from an EMBL/GenBank/DDBJ whole genome shotgun (WGS) entry which is preliminary data.</text>
</comment>
<dbReference type="PIRSF" id="PIRSF015965">
    <property type="entry name" value="26S_Psome_Rpn1"/>
    <property type="match status" value="1"/>
</dbReference>
<protein>
    <recommendedName>
        <fullName evidence="3">26S proteasome non-ATPase regulatory subunit 2</fullName>
    </recommendedName>
</protein>
<dbReference type="Pfam" id="PF18051">
    <property type="entry name" value="RPN1_C"/>
    <property type="match status" value="1"/>
</dbReference>
<evidence type="ECO:0000259" key="9">
    <source>
        <dbReference type="Pfam" id="PF18051"/>
    </source>
</evidence>
<dbReference type="InterPro" id="IPR040892">
    <property type="entry name" value="RPN1_N"/>
</dbReference>
<feature type="non-terminal residue" evidence="10">
    <location>
        <position position="1"/>
    </location>
</feature>
<dbReference type="InterPro" id="IPR041433">
    <property type="entry name" value="RPN1_C"/>
</dbReference>
<dbReference type="Proteomes" id="UP001159427">
    <property type="component" value="Unassembled WGS sequence"/>
</dbReference>
<dbReference type="InterPro" id="IPR016024">
    <property type="entry name" value="ARM-type_fold"/>
</dbReference>
<comment type="function">
    <text evidence="1">Binds to the intracellular domain of tumor necrosis factor type 1 receptor. The binding domain of TRAP1 and TRAP2 resides outside the death domain of TNFR1.</text>
</comment>
<dbReference type="EMBL" id="CALNXI010001160">
    <property type="protein sequence ID" value="CAH3158037.1"/>
    <property type="molecule type" value="Genomic_DNA"/>
</dbReference>
<dbReference type="Pfam" id="PF01851">
    <property type="entry name" value="PC_rep"/>
    <property type="match status" value="2"/>
</dbReference>
<proteinExistence type="inferred from homology"/>
<organism evidence="10 11">
    <name type="scientific">Porites evermanni</name>
    <dbReference type="NCBI Taxonomy" id="104178"/>
    <lineage>
        <taxon>Eukaryota</taxon>
        <taxon>Metazoa</taxon>
        <taxon>Cnidaria</taxon>
        <taxon>Anthozoa</taxon>
        <taxon>Hexacorallia</taxon>
        <taxon>Scleractinia</taxon>
        <taxon>Fungiina</taxon>
        <taxon>Poritidae</taxon>
        <taxon>Porites</taxon>
    </lineage>
</organism>
<evidence type="ECO:0000313" key="11">
    <source>
        <dbReference type="Proteomes" id="UP001159427"/>
    </source>
</evidence>
<evidence type="ECO:0000256" key="1">
    <source>
        <dbReference type="ARBA" id="ARBA00004031"/>
    </source>
</evidence>
<feature type="region of interest" description="Disordered" evidence="7">
    <location>
        <begin position="1"/>
        <end position="57"/>
    </location>
</feature>
<evidence type="ECO:0000256" key="4">
    <source>
        <dbReference type="ARBA" id="ARBA00022737"/>
    </source>
</evidence>
<dbReference type="PANTHER" id="PTHR10943:SF1">
    <property type="entry name" value="26S PROTEASOME NON-ATPASE REGULATORY SUBUNIT 2"/>
    <property type="match status" value="1"/>
</dbReference>
<dbReference type="Gene3D" id="1.25.10.10">
    <property type="entry name" value="Leucine-rich Repeat Variant"/>
    <property type="match status" value="1"/>
</dbReference>
<name>A0ABN8Q662_9CNID</name>
<evidence type="ECO:0000256" key="2">
    <source>
        <dbReference type="ARBA" id="ARBA00005460"/>
    </source>
</evidence>
<evidence type="ECO:0000259" key="8">
    <source>
        <dbReference type="Pfam" id="PF17781"/>
    </source>
</evidence>
<dbReference type="Pfam" id="PF17781">
    <property type="entry name" value="RPN1_RPN2_N"/>
    <property type="match status" value="1"/>
</dbReference>
<feature type="domain" description="RPN1 N-terminal" evidence="8">
    <location>
        <begin position="62"/>
        <end position="353"/>
    </location>
</feature>
<comment type="subunit">
    <text evidence="6">Component of the 19S proteasome regulatory particle complex. The 26S proteasome consists of a 20S core particle (CP) and two 19S regulatory subunits (RP). The regulatory particle is made of a lid composed of 9 subunits, a base containing 6 ATPases and few additional components including PSMD2. Interacts with RPGRIP1L. Interacts with CRY1 in a KDM8-dependent manner. Interacts (via C-terminus) with phosphatase UBLCP1 (via ubiquitin-like domain); the interaction recruits UBLCP1 to the 19S regulatory particle where it dephosphorylates 19S subunit PSMC2/RPT1 which impairs PSMC2 ATPase activity and disrupts 26S proteasome assembly.</text>
</comment>
<evidence type="ECO:0000256" key="5">
    <source>
        <dbReference type="ARBA" id="ARBA00022942"/>
    </source>
</evidence>
<feature type="domain" description="26S proteasome non-ATPase regulatory subunit RPN1 C-terminal" evidence="9">
    <location>
        <begin position="853"/>
        <end position="906"/>
    </location>
</feature>
<comment type="similarity">
    <text evidence="2">Belongs to the proteasome subunit S2 family.</text>
</comment>
<evidence type="ECO:0000256" key="7">
    <source>
        <dbReference type="SAM" id="MobiDB-lite"/>
    </source>
</evidence>
<keyword evidence="11" id="KW-1185">Reference proteome</keyword>